<dbReference type="OrthoDB" id="64291at2759"/>
<keyword evidence="10" id="KW-1185">Reference proteome</keyword>
<evidence type="ECO:0000256" key="5">
    <source>
        <dbReference type="ARBA" id="ARBA00022490"/>
    </source>
</evidence>
<evidence type="ECO:0000256" key="1">
    <source>
        <dbReference type="ARBA" id="ARBA00004126"/>
    </source>
</evidence>
<name>A0A3S3NJ81_9ACAR</name>
<dbReference type="InterPro" id="IPR036717">
    <property type="entry name" value="GFRP_sf"/>
</dbReference>
<comment type="caution">
    <text evidence="9">The sequence shown here is derived from an EMBL/GenBank/DDBJ whole genome shotgun (WGS) entry which is preliminary data.</text>
</comment>
<evidence type="ECO:0000256" key="7">
    <source>
        <dbReference type="ARBA" id="ARBA00023242"/>
    </source>
</evidence>
<evidence type="ECO:0000256" key="4">
    <source>
        <dbReference type="ARBA" id="ARBA00020099"/>
    </source>
</evidence>
<dbReference type="PANTHER" id="PTHR16852">
    <property type="entry name" value="GTP CYCLOHYDROLASE 1 FEEDBACK REGULATORY PROTEIN"/>
    <property type="match status" value="1"/>
</dbReference>
<dbReference type="Proteomes" id="UP000285301">
    <property type="component" value="Unassembled WGS sequence"/>
</dbReference>
<evidence type="ECO:0000313" key="9">
    <source>
        <dbReference type="EMBL" id="RWS03778.1"/>
    </source>
</evidence>
<accession>A0A3S3NJ81</accession>
<dbReference type="GO" id="GO:0009890">
    <property type="term" value="P:negative regulation of biosynthetic process"/>
    <property type="evidence" value="ECO:0007669"/>
    <property type="project" value="InterPro"/>
</dbReference>
<dbReference type="AlphaFoldDB" id="A0A3S3NJ81"/>
<comment type="subcellular location">
    <subcellularLocation>
        <location evidence="2">Cytoplasm</location>
        <location evidence="2">Cytosol</location>
    </subcellularLocation>
    <subcellularLocation>
        <location evidence="1">Nucleus membrane</location>
    </subcellularLocation>
</comment>
<keyword evidence="7" id="KW-0539">Nucleus</keyword>
<dbReference type="GO" id="GO:0044549">
    <property type="term" value="F:GTP cyclohydrolase binding"/>
    <property type="evidence" value="ECO:0007669"/>
    <property type="project" value="TreeGrafter"/>
</dbReference>
<dbReference type="SUPFAM" id="SSF69761">
    <property type="entry name" value="GTP cyclohydrolase I feedback regulatory protein, GFRP"/>
    <property type="match status" value="1"/>
</dbReference>
<dbReference type="PANTHER" id="PTHR16852:SF2">
    <property type="entry name" value="GTP CYCLOHYDROLASE 1 FEEDBACK REGULATORY PROTEIN"/>
    <property type="match status" value="1"/>
</dbReference>
<dbReference type="STRING" id="1965070.A0A3S3NJ81"/>
<dbReference type="EMBL" id="NCKU01006163">
    <property type="protein sequence ID" value="RWS03778.1"/>
    <property type="molecule type" value="Genomic_DNA"/>
</dbReference>
<evidence type="ECO:0000256" key="2">
    <source>
        <dbReference type="ARBA" id="ARBA00004514"/>
    </source>
</evidence>
<keyword evidence="6" id="KW-0472">Membrane</keyword>
<keyword evidence="9" id="KW-0378">Hydrolase</keyword>
<dbReference type="GO" id="GO:0016787">
    <property type="term" value="F:hydrolase activity"/>
    <property type="evidence" value="ECO:0007669"/>
    <property type="project" value="UniProtKB-KW"/>
</dbReference>
<evidence type="ECO:0000256" key="3">
    <source>
        <dbReference type="ARBA" id="ARBA00007605"/>
    </source>
</evidence>
<evidence type="ECO:0000256" key="6">
    <source>
        <dbReference type="ARBA" id="ARBA00023136"/>
    </source>
</evidence>
<reference evidence="9 10" key="1">
    <citation type="journal article" date="2018" name="Gigascience">
        <title>Genomes of trombidid mites reveal novel predicted allergens and laterally-transferred genes associated with secondary metabolism.</title>
        <authorList>
            <person name="Dong X."/>
            <person name="Chaisiri K."/>
            <person name="Xia D."/>
            <person name="Armstrong S.D."/>
            <person name="Fang Y."/>
            <person name="Donnelly M.J."/>
            <person name="Kadowaki T."/>
            <person name="McGarry J.W."/>
            <person name="Darby A.C."/>
            <person name="Makepeace B.L."/>
        </authorList>
    </citation>
    <scope>NUCLEOTIDE SEQUENCE [LARGE SCALE GENOMIC DNA]</scope>
    <source>
        <strain evidence="9">UoL-WK</strain>
    </source>
</reference>
<proteinExistence type="inferred from homology"/>
<gene>
    <name evidence="9" type="ORF">B4U79_12449</name>
</gene>
<sequence length="84" mass="9442">MSYLLVSTQIRLECGPTVVGDEFSDPELMKMLNANKITHFGNNFSQWETEDCPRIVLNRLASLGYRVVGMTGIGQTCAWTLFKP</sequence>
<dbReference type="GO" id="GO:0005829">
    <property type="term" value="C:cytosol"/>
    <property type="evidence" value="ECO:0007669"/>
    <property type="project" value="UniProtKB-SubCell"/>
</dbReference>
<dbReference type="Pfam" id="PF06399">
    <property type="entry name" value="GFRP"/>
    <property type="match status" value="1"/>
</dbReference>
<organism evidence="9 10">
    <name type="scientific">Dinothrombium tinctorium</name>
    <dbReference type="NCBI Taxonomy" id="1965070"/>
    <lineage>
        <taxon>Eukaryota</taxon>
        <taxon>Metazoa</taxon>
        <taxon>Ecdysozoa</taxon>
        <taxon>Arthropoda</taxon>
        <taxon>Chelicerata</taxon>
        <taxon>Arachnida</taxon>
        <taxon>Acari</taxon>
        <taxon>Acariformes</taxon>
        <taxon>Trombidiformes</taxon>
        <taxon>Prostigmata</taxon>
        <taxon>Anystina</taxon>
        <taxon>Parasitengona</taxon>
        <taxon>Trombidioidea</taxon>
        <taxon>Trombidiidae</taxon>
        <taxon>Dinothrombium</taxon>
    </lineage>
</organism>
<evidence type="ECO:0000256" key="8">
    <source>
        <dbReference type="ARBA" id="ARBA00032599"/>
    </source>
</evidence>
<keyword evidence="5" id="KW-0963">Cytoplasm</keyword>
<dbReference type="GO" id="GO:0031965">
    <property type="term" value="C:nuclear membrane"/>
    <property type="evidence" value="ECO:0007669"/>
    <property type="project" value="UniProtKB-SubCell"/>
</dbReference>
<protein>
    <recommendedName>
        <fullName evidence="4">GTP cyclohydrolase 1 feedback regulatory protein</fullName>
    </recommendedName>
    <alternativeName>
        <fullName evidence="8">GTP cyclohydrolase I feedback regulatory protein</fullName>
    </alternativeName>
</protein>
<comment type="similarity">
    <text evidence="3">Belongs to the GFRP family.</text>
</comment>
<dbReference type="Gene3D" id="3.30.1410.10">
    <property type="entry name" value="GTP cyclohydrolase I feedback regulatory protein GFRP"/>
    <property type="match status" value="1"/>
</dbReference>
<dbReference type="InterPro" id="IPR009112">
    <property type="entry name" value="GTP_CycHdrlase_I_reg"/>
</dbReference>
<evidence type="ECO:0000313" key="10">
    <source>
        <dbReference type="Proteomes" id="UP000285301"/>
    </source>
</evidence>
<dbReference type="FunFam" id="3.30.1410.10:FF:000001">
    <property type="entry name" value="GTP cyclohydrolase 1 feedback regulatory protein"/>
    <property type="match status" value="1"/>
</dbReference>